<dbReference type="Proteomes" id="UP000249542">
    <property type="component" value="Unassembled WGS sequence"/>
</dbReference>
<dbReference type="EMBL" id="QKYV01000001">
    <property type="protein sequence ID" value="PZW44092.1"/>
    <property type="molecule type" value="Genomic_DNA"/>
</dbReference>
<protein>
    <submittedName>
        <fullName evidence="1">Uncharacterized protein</fullName>
    </submittedName>
</protein>
<accession>A0A2W7IEN6</accession>
<reference evidence="1 2" key="1">
    <citation type="submission" date="2018-06" db="EMBL/GenBank/DDBJ databases">
        <title>Genomic Encyclopedia of Archaeal and Bacterial Type Strains, Phase II (KMG-II): from individual species to whole genera.</title>
        <authorList>
            <person name="Goeker M."/>
        </authorList>
    </citation>
    <scope>NUCLEOTIDE SEQUENCE [LARGE SCALE GENOMIC DNA]</scope>
    <source>
        <strain evidence="1 2">DSM 15361</strain>
    </source>
</reference>
<proteinExistence type="predicted"/>
<comment type="caution">
    <text evidence="1">The sequence shown here is derived from an EMBL/GenBank/DDBJ whole genome shotgun (WGS) entry which is preliminary data.</text>
</comment>
<evidence type="ECO:0000313" key="1">
    <source>
        <dbReference type="EMBL" id="PZW44092.1"/>
    </source>
</evidence>
<evidence type="ECO:0000313" key="2">
    <source>
        <dbReference type="Proteomes" id="UP000249542"/>
    </source>
</evidence>
<gene>
    <name evidence="1" type="ORF">LX95_00422</name>
</gene>
<dbReference type="RefSeq" id="WP_111539761.1">
    <property type="nucleotide sequence ID" value="NZ_QKYV01000001.1"/>
</dbReference>
<organism evidence="1 2">
    <name type="scientific">Mesonia algae</name>
    <dbReference type="NCBI Taxonomy" id="213248"/>
    <lineage>
        <taxon>Bacteria</taxon>
        <taxon>Pseudomonadati</taxon>
        <taxon>Bacteroidota</taxon>
        <taxon>Flavobacteriia</taxon>
        <taxon>Flavobacteriales</taxon>
        <taxon>Flavobacteriaceae</taxon>
        <taxon>Mesonia</taxon>
    </lineage>
</organism>
<name>A0A2W7IEN6_9FLAO</name>
<dbReference type="AlphaFoldDB" id="A0A2W7IEN6"/>
<sequence length="75" mass="9401">MKQNYFSQQIVMLYHTFKDEQRNVKQPPKLQYEKQLAIQQFTHKFPFLEFWSKINHPLHPLQFYRPRIYETPVFN</sequence>
<keyword evidence="2" id="KW-1185">Reference proteome</keyword>